<dbReference type="Proteomes" id="UP000228700">
    <property type="component" value="Unassembled WGS sequence"/>
</dbReference>
<accession>A0A2M8LCI4</accession>
<dbReference type="Gene3D" id="1.10.10.580">
    <property type="entry name" value="Structural maintenance of chromosome 1. Chain E"/>
    <property type="match status" value="1"/>
</dbReference>
<comment type="caution">
    <text evidence="2">The sequence shown here is derived from an EMBL/GenBank/DDBJ whole genome shotgun (WGS) entry which is preliminary data.</text>
</comment>
<protein>
    <recommendedName>
        <fullName evidence="1">Segregation and condensation protein A</fullName>
    </recommendedName>
</protein>
<proteinExistence type="predicted"/>
<dbReference type="Pfam" id="PF02616">
    <property type="entry name" value="SMC_ScpA"/>
    <property type="match status" value="1"/>
</dbReference>
<name>A0A2M8LCI4_9BACT</name>
<evidence type="ECO:0000256" key="1">
    <source>
        <dbReference type="ARBA" id="ARBA00044777"/>
    </source>
</evidence>
<reference evidence="3" key="1">
    <citation type="submission" date="2017-09" db="EMBL/GenBank/DDBJ databases">
        <title>Depth-based differentiation of microbial function through sediment-hosted aquifers and enrichment of novel symbionts in the deep terrestrial subsurface.</title>
        <authorList>
            <person name="Probst A.J."/>
            <person name="Ladd B."/>
            <person name="Jarett J.K."/>
            <person name="Geller-Mcgrath D.E."/>
            <person name="Sieber C.M.K."/>
            <person name="Emerson J.B."/>
            <person name="Anantharaman K."/>
            <person name="Thomas B.C."/>
            <person name="Malmstrom R."/>
            <person name="Stieglmeier M."/>
            <person name="Klingl A."/>
            <person name="Woyke T."/>
            <person name="Ryan C.M."/>
            <person name="Banfield J.F."/>
        </authorList>
    </citation>
    <scope>NUCLEOTIDE SEQUENCE [LARGE SCALE GENOMIC DNA]</scope>
</reference>
<dbReference type="InterPro" id="IPR023093">
    <property type="entry name" value="ScpA-like_C"/>
</dbReference>
<dbReference type="InterPro" id="IPR003768">
    <property type="entry name" value="ScpA"/>
</dbReference>
<dbReference type="PANTHER" id="PTHR33969:SF2">
    <property type="entry name" value="SEGREGATION AND CONDENSATION PROTEIN A"/>
    <property type="match status" value="1"/>
</dbReference>
<organism evidence="2 3">
    <name type="scientific">Candidatus Taylorbacteria bacterium CG10_big_fil_rev_8_21_14_0_10_41_48</name>
    <dbReference type="NCBI Taxonomy" id="1975024"/>
    <lineage>
        <taxon>Bacteria</taxon>
        <taxon>Candidatus Tayloriibacteriota</taxon>
    </lineage>
</organism>
<sequence length="240" mass="27437">MSFTVKHPQFEGPLELLLDLIEKRKLFVSDIALSQVTDDYINHVRSFQDFPIADSAQFILVASTLLLIKSKSLLPTLDLTTEERSDIADLERRLALYQKFREIARGLQGSFGKKFLFPRNERHMQPVFSPDESMTLDNLVDAIQRVLTSLPKKEFLPKVLVDKVISLEEMIGRLTERVTASLRMGFRDFASVGKETKVNVIISFLAMLELVKQGMIEVVQERHFDDITMETEGAVDTPKY</sequence>
<dbReference type="PANTHER" id="PTHR33969">
    <property type="entry name" value="SEGREGATION AND CONDENSATION PROTEIN A"/>
    <property type="match status" value="1"/>
</dbReference>
<gene>
    <name evidence="2" type="ORF">COV01_02395</name>
</gene>
<dbReference type="AlphaFoldDB" id="A0A2M8LCI4"/>
<evidence type="ECO:0000313" key="3">
    <source>
        <dbReference type="Proteomes" id="UP000228700"/>
    </source>
</evidence>
<dbReference type="Gene3D" id="6.10.250.2410">
    <property type="match status" value="1"/>
</dbReference>
<dbReference type="EMBL" id="PFEQ01000009">
    <property type="protein sequence ID" value="PJE74324.1"/>
    <property type="molecule type" value="Genomic_DNA"/>
</dbReference>
<evidence type="ECO:0000313" key="2">
    <source>
        <dbReference type="EMBL" id="PJE74324.1"/>
    </source>
</evidence>